<dbReference type="Proteomes" id="UP000008068">
    <property type="component" value="Unassembled WGS sequence"/>
</dbReference>
<evidence type="ECO:0000313" key="3">
    <source>
        <dbReference type="Proteomes" id="UP000008068"/>
    </source>
</evidence>
<evidence type="ECO:0000256" key="1">
    <source>
        <dbReference type="SAM" id="MobiDB-lite"/>
    </source>
</evidence>
<dbReference type="EMBL" id="GL380054">
    <property type="protein sequence ID" value="EGT44380.1"/>
    <property type="molecule type" value="Genomic_DNA"/>
</dbReference>
<dbReference type="HOGENOM" id="CLU_1220629_0_0_1"/>
<dbReference type="STRING" id="135651.G0P3Y6"/>
<gene>
    <name evidence="2" type="ORF">CAEBREN_24454</name>
</gene>
<dbReference type="OrthoDB" id="10535534at2759"/>
<name>G0P3Y6_CAEBE</name>
<dbReference type="AlphaFoldDB" id="G0P3Y6"/>
<feature type="compositionally biased region" description="Polar residues" evidence="1">
    <location>
        <begin position="166"/>
        <end position="175"/>
    </location>
</feature>
<feature type="region of interest" description="Disordered" evidence="1">
    <location>
        <begin position="159"/>
        <end position="178"/>
    </location>
</feature>
<dbReference type="InParanoid" id="G0P3Y6"/>
<evidence type="ECO:0000313" key="2">
    <source>
        <dbReference type="EMBL" id="EGT44380.1"/>
    </source>
</evidence>
<accession>G0P3Y6</accession>
<proteinExistence type="predicted"/>
<protein>
    <submittedName>
        <fullName evidence="2">Uncharacterized protein</fullName>
    </submittedName>
</protein>
<dbReference type="eggNOG" id="ENOG502RT97">
    <property type="taxonomic scope" value="Eukaryota"/>
</dbReference>
<reference evidence="3" key="1">
    <citation type="submission" date="2011-07" db="EMBL/GenBank/DDBJ databases">
        <authorList>
            <consortium name="Caenorhabditis brenneri Sequencing and Analysis Consortium"/>
            <person name="Wilson R.K."/>
        </authorList>
    </citation>
    <scope>NUCLEOTIDE SEQUENCE [LARGE SCALE GENOMIC DNA]</scope>
    <source>
        <strain evidence="3">PB2801</strain>
    </source>
</reference>
<keyword evidence="3" id="KW-1185">Reference proteome</keyword>
<organism evidence="3">
    <name type="scientific">Caenorhabditis brenneri</name>
    <name type="common">Nematode worm</name>
    <dbReference type="NCBI Taxonomy" id="135651"/>
    <lineage>
        <taxon>Eukaryota</taxon>
        <taxon>Metazoa</taxon>
        <taxon>Ecdysozoa</taxon>
        <taxon>Nematoda</taxon>
        <taxon>Chromadorea</taxon>
        <taxon>Rhabditida</taxon>
        <taxon>Rhabditina</taxon>
        <taxon>Rhabditomorpha</taxon>
        <taxon>Rhabditoidea</taxon>
        <taxon>Rhabditidae</taxon>
        <taxon>Peloderinae</taxon>
        <taxon>Caenorhabditis</taxon>
    </lineage>
</organism>
<sequence length="227" mass="25482">MTNLPEKHPNLTDILQPQLKKENPMGQEQNLNLVSNANNSQFNLFPSTPPVSPYSSFNHRNQIMNPQFHMQNPIDPIRTVLSFQAQENIASRRDAAERQAQVSQVLVDVTKMLLKEQENNRNFQKEIIEMFATKLSEHSEKLTAAAPATAQALVPVATSPVRDPTAGTSGPSYSPYSRKRKYPSVIANKKVIGKGKGYDETTQSFTSFECNFCADELPNRKALRKHV</sequence>